<dbReference type="GO" id="GO:0003796">
    <property type="term" value="F:lysozyme activity"/>
    <property type="evidence" value="ECO:0007669"/>
    <property type="project" value="UniProtKB-EC"/>
</dbReference>
<evidence type="ECO:0000256" key="1">
    <source>
        <dbReference type="ARBA" id="ARBA00022529"/>
    </source>
</evidence>
<keyword evidence="5" id="KW-1185">Reference proteome</keyword>
<evidence type="ECO:0000313" key="4">
    <source>
        <dbReference type="EMBL" id="MEG3184553.1"/>
    </source>
</evidence>
<proteinExistence type="predicted"/>
<reference evidence="4 5" key="1">
    <citation type="journal article" date="2016" name="Int. J. Syst. Evol. Microbiol.">
        <title>Lysobacter erysipheiresistens sp. nov., an antagonist of powdery mildew, isolated from tobacco-cultivated soil.</title>
        <authorList>
            <person name="Xie B."/>
            <person name="Li T."/>
            <person name="Lin X."/>
            <person name="Wang C.J."/>
            <person name="Chen Y.J."/>
            <person name="Liu W.J."/>
            <person name="Zhao Z.W."/>
        </authorList>
    </citation>
    <scope>NUCLEOTIDE SEQUENCE [LARGE SCALE GENOMIC DNA]</scope>
    <source>
        <strain evidence="4 5">RS-LYSO-3</strain>
    </source>
</reference>
<dbReference type="EC" id="3.2.1.17" evidence="4"/>
<dbReference type="RefSeq" id="WP_332617172.1">
    <property type="nucleotide sequence ID" value="NZ_JAXGFP010000005.1"/>
</dbReference>
<comment type="caution">
    <text evidence="4">The sequence shown here is derived from an EMBL/GenBank/DDBJ whole genome shotgun (WGS) entry which is preliminary data.</text>
</comment>
<dbReference type="EMBL" id="JAXGFP010000005">
    <property type="protein sequence ID" value="MEG3184553.1"/>
    <property type="molecule type" value="Genomic_DNA"/>
</dbReference>
<evidence type="ECO:0000313" key="5">
    <source>
        <dbReference type="Proteomes" id="UP001355056"/>
    </source>
</evidence>
<dbReference type="Proteomes" id="UP001355056">
    <property type="component" value="Unassembled WGS sequence"/>
</dbReference>
<name>A0ABU7Z004_9GAMM</name>
<protein>
    <submittedName>
        <fullName evidence="4">Pesticin C-terminus-like muramidase</fullName>
        <ecNumber evidence="4">3.2.1.17</ecNumber>
    </submittedName>
</protein>
<keyword evidence="4" id="KW-0378">Hydrolase</keyword>
<gene>
    <name evidence="4" type="ORF">SNE34_11085</name>
</gene>
<dbReference type="InterPro" id="IPR023347">
    <property type="entry name" value="Lysozyme_dom_sf"/>
</dbReference>
<evidence type="ECO:0000256" key="2">
    <source>
        <dbReference type="ARBA" id="ARBA00022638"/>
    </source>
</evidence>
<dbReference type="Gene3D" id="1.10.530.40">
    <property type="match status" value="1"/>
</dbReference>
<keyword evidence="1" id="KW-0929">Antimicrobial</keyword>
<keyword evidence="2" id="KW-0081">Bacteriolytic enzyme</keyword>
<feature type="domain" description="Pesticin C-terminal" evidence="3">
    <location>
        <begin position="5"/>
        <end position="157"/>
    </location>
</feature>
<accession>A0ABU7Z004</accession>
<dbReference type="CDD" id="cd16902">
    <property type="entry name" value="pesticin_lyz"/>
    <property type="match status" value="1"/>
</dbReference>
<evidence type="ECO:0000259" key="3">
    <source>
        <dbReference type="Pfam" id="PF16754"/>
    </source>
</evidence>
<dbReference type="Pfam" id="PF16754">
    <property type="entry name" value="Pesticin"/>
    <property type="match status" value="1"/>
</dbReference>
<organism evidence="4 5">
    <name type="scientific">Novilysobacter erysipheiresistens</name>
    <dbReference type="NCBI Taxonomy" id="1749332"/>
    <lineage>
        <taxon>Bacteria</taxon>
        <taxon>Pseudomonadati</taxon>
        <taxon>Pseudomonadota</taxon>
        <taxon>Gammaproteobacteria</taxon>
        <taxon>Lysobacterales</taxon>
        <taxon>Lysobacteraceae</taxon>
        <taxon>Novilysobacter</taxon>
    </lineage>
</organism>
<dbReference type="InterPro" id="IPR031922">
    <property type="entry name" value="Pesticin_C"/>
</dbReference>
<keyword evidence="4" id="KW-0326">Glycosidase</keyword>
<dbReference type="SUPFAM" id="SSF53955">
    <property type="entry name" value="Lysozyme-like"/>
    <property type="match status" value="1"/>
</dbReference>
<dbReference type="InterPro" id="IPR023346">
    <property type="entry name" value="Lysozyme-like_dom_sf"/>
</dbReference>
<sequence length="195" mass="21826">MPNRIDYSFLSAREGGVRLDGYVPAPAESRSGVTIATGFDLGQRNRGDLSALGLPLSLIDKLAPYLGIIRFDAKRLLEKTPLRISLLEARLIDKAAKHDHLTKLVARYAASSHNTRMVDFFSLPAEAQTVIASLSFQYGTLSVKTPRIWKMVSSQDWSAAIRELRHFEDQHPTRRHLEADLLARMNDEAVAETVR</sequence>